<dbReference type="Pfam" id="PF06186">
    <property type="entry name" value="DUF992"/>
    <property type="match status" value="1"/>
</dbReference>
<dbReference type="OrthoDB" id="7362478at2"/>
<keyword evidence="2" id="KW-1185">Reference proteome</keyword>
<dbReference type="AlphaFoldDB" id="A0A4Q2U7D6"/>
<dbReference type="InterPro" id="IPR009333">
    <property type="entry name" value="DUF992"/>
</dbReference>
<name>A0A4Q2U7D6_9HYPH</name>
<gene>
    <name evidence="1" type="ORF">D3273_17090</name>
</gene>
<protein>
    <submittedName>
        <fullName evidence="1">DUF992 domain-containing protein</fullName>
    </submittedName>
</protein>
<organism evidence="1 2">
    <name type="scientific">Lichenibacterium minor</name>
    <dbReference type="NCBI Taxonomy" id="2316528"/>
    <lineage>
        <taxon>Bacteria</taxon>
        <taxon>Pseudomonadati</taxon>
        <taxon>Pseudomonadota</taxon>
        <taxon>Alphaproteobacteria</taxon>
        <taxon>Hyphomicrobiales</taxon>
        <taxon>Lichenihabitantaceae</taxon>
        <taxon>Lichenibacterium</taxon>
    </lineage>
</organism>
<proteinExistence type="predicted"/>
<sequence length="130" mass="12668">MGQLFCNVSGGTGFVITSSKGLNCEYSPANGAPRQHYIGTINSFGLQLGTQGPGQLTWDVASAGGAVGPGSLAGSFKGASASASVGAGIGTNALFGGLDGGLTLQPLSVQTETGVNVAAGVTNMTLDYAP</sequence>
<dbReference type="Proteomes" id="UP000290759">
    <property type="component" value="Unassembled WGS sequence"/>
</dbReference>
<comment type="caution">
    <text evidence="1">The sequence shown here is derived from an EMBL/GenBank/DDBJ whole genome shotgun (WGS) entry which is preliminary data.</text>
</comment>
<accession>A0A4Q2U7D6</accession>
<evidence type="ECO:0000313" key="1">
    <source>
        <dbReference type="EMBL" id="RYC30785.1"/>
    </source>
</evidence>
<reference evidence="1 2" key="2">
    <citation type="submission" date="2019-02" db="EMBL/GenBank/DDBJ databases">
        <title>'Lichenibacterium ramalinii' gen. nov. sp. nov., 'Lichenibacterium minor' gen. nov. sp. nov.</title>
        <authorList>
            <person name="Pankratov T."/>
        </authorList>
    </citation>
    <scope>NUCLEOTIDE SEQUENCE [LARGE SCALE GENOMIC DNA]</scope>
    <source>
        <strain evidence="1 2">RmlP026</strain>
    </source>
</reference>
<reference evidence="1 2" key="1">
    <citation type="submission" date="2018-12" db="EMBL/GenBank/DDBJ databases">
        <authorList>
            <person name="Grouzdev D.S."/>
            <person name="Krutkina M.S."/>
        </authorList>
    </citation>
    <scope>NUCLEOTIDE SEQUENCE [LARGE SCALE GENOMIC DNA]</scope>
    <source>
        <strain evidence="1 2">RmlP026</strain>
    </source>
</reference>
<dbReference type="EMBL" id="QYBB01000021">
    <property type="protein sequence ID" value="RYC30785.1"/>
    <property type="molecule type" value="Genomic_DNA"/>
</dbReference>
<evidence type="ECO:0000313" key="2">
    <source>
        <dbReference type="Proteomes" id="UP000290759"/>
    </source>
</evidence>